<comment type="caution">
    <text evidence="2">The sequence shown here is derived from an EMBL/GenBank/DDBJ whole genome shotgun (WGS) entry which is preliminary data.</text>
</comment>
<keyword evidence="3" id="KW-1185">Reference proteome</keyword>
<comment type="cofactor">
    <cofactor evidence="1">
        <name>Zn(2+)</name>
        <dbReference type="ChEBI" id="CHEBI:29105"/>
    </cofactor>
</comment>
<protein>
    <submittedName>
        <fullName evidence="2">Ketose-bisphosphate aldolase</fullName>
    </submittedName>
</protein>
<dbReference type="RefSeq" id="WP_380963717.1">
    <property type="nucleotide sequence ID" value="NZ_JBHTCO010000004.1"/>
</dbReference>
<proteinExistence type="predicted"/>
<dbReference type="Proteomes" id="UP001596505">
    <property type="component" value="Unassembled WGS sequence"/>
</dbReference>
<accession>A0ABW2PSG6</accession>
<dbReference type="PANTHER" id="PTHR30304">
    <property type="entry name" value="D-TAGATOSE-1,6-BISPHOSPHATE ALDOLASE"/>
    <property type="match status" value="1"/>
</dbReference>
<evidence type="ECO:0000313" key="3">
    <source>
        <dbReference type="Proteomes" id="UP001596505"/>
    </source>
</evidence>
<dbReference type="PANTHER" id="PTHR30304:SF0">
    <property type="entry name" value="D-TAGATOSE-1,6-BISPHOSPHATE ALDOLASE SUBUNIT GATY-RELATED"/>
    <property type="match status" value="1"/>
</dbReference>
<dbReference type="NCBIfam" id="TIGR00167">
    <property type="entry name" value="cbbA"/>
    <property type="match status" value="1"/>
</dbReference>
<dbReference type="SUPFAM" id="SSF51569">
    <property type="entry name" value="Aldolase"/>
    <property type="match status" value="1"/>
</dbReference>
<dbReference type="InterPro" id="IPR050246">
    <property type="entry name" value="Class_II_FBP_aldolase"/>
</dbReference>
<dbReference type="Pfam" id="PF01116">
    <property type="entry name" value="F_bP_aldolase"/>
    <property type="match status" value="1"/>
</dbReference>
<name>A0ABW2PSG6_9BACL</name>
<evidence type="ECO:0000256" key="1">
    <source>
        <dbReference type="ARBA" id="ARBA00001947"/>
    </source>
</evidence>
<dbReference type="EMBL" id="JBHTCO010000004">
    <property type="protein sequence ID" value="MFC7392069.1"/>
    <property type="molecule type" value="Genomic_DNA"/>
</dbReference>
<evidence type="ECO:0000313" key="2">
    <source>
        <dbReference type="EMBL" id="MFC7392069.1"/>
    </source>
</evidence>
<organism evidence="2 3">
    <name type="scientific">Scopulibacillus cellulosilyticus</name>
    <dbReference type="NCBI Taxonomy" id="2665665"/>
    <lineage>
        <taxon>Bacteria</taxon>
        <taxon>Bacillati</taxon>
        <taxon>Bacillota</taxon>
        <taxon>Bacilli</taxon>
        <taxon>Bacillales</taxon>
        <taxon>Sporolactobacillaceae</taxon>
        <taxon>Scopulibacillus</taxon>
    </lineage>
</organism>
<gene>
    <name evidence="2" type="ORF">ACFQRG_03665</name>
</gene>
<dbReference type="InterPro" id="IPR000771">
    <property type="entry name" value="FBA_II"/>
</dbReference>
<dbReference type="CDD" id="cd00947">
    <property type="entry name" value="TBP_aldolase_IIB"/>
    <property type="match status" value="1"/>
</dbReference>
<reference evidence="3" key="1">
    <citation type="journal article" date="2019" name="Int. J. Syst. Evol. Microbiol.">
        <title>The Global Catalogue of Microorganisms (GCM) 10K type strain sequencing project: providing services to taxonomists for standard genome sequencing and annotation.</title>
        <authorList>
            <consortium name="The Broad Institute Genomics Platform"/>
            <consortium name="The Broad Institute Genome Sequencing Center for Infectious Disease"/>
            <person name="Wu L."/>
            <person name="Ma J."/>
        </authorList>
    </citation>
    <scope>NUCLEOTIDE SEQUENCE [LARGE SCALE GENOMIC DNA]</scope>
    <source>
        <strain evidence="3">CGMCC 1.16305</strain>
    </source>
</reference>
<sequence length="282" mass="30759">MPLATLTDVLNGLKNKPAAVGAFNAHYLDIIPHLVKTAEKQQVPIIMQITESTLRFSGLDNVITLSIPIIEKAQVPIVLHYDHGKDMDRVKACIDAGFSSVMYDGSSLPYEENIKNTQEIVAYAKKQGVSVEAEIGHVGMACEGGSHAYTNPDDAGEFARLTNVSALAVAIGTQHGLYKGPSKLDIERLKKIHEQVDIPLVLHGGSGVPDKTIKEVIANGICKVNIASELKAPWVQAIKDFQEENPEEFDPRKILKPAHKAYVKAVKEKISLLGWHHAAVNH</sequence>
<dbReference type="InterPro" id="IPR013785">
    <property type="entry name" value="Aldolase_TIM"/>
</dbReference>
<dbReference type="Gene3D" id="3.20.20.70">
    <property type="entry name" value="Aldolase class I"/>
    <property type="match status" value="1"/>
</dbReference>
<dbReference type="PIRSF" id="PIRSF001359">
    <property type="entry name" value="F_bP_aldolase_II"/>
    <property type="match status" value="1"/>
</dbReference>